<organism evidence="3 4">
    <name type="scientific">Pigmentiphaga humi</name>
    <dbReference type="NCBI Taxonomy" id="2478468"/>
    <lineage>
        <taxon>Bacteria</taxon>
        <taxon>Pseudomonadati</taxon>
        <taxon>Pseudomonadota</taxon>
        <taxon>Betaproteobacteria</taxon>
        <taxon>Burkholderiales</taxon>
        <taxon>Alcaligenaceae</taxon>
        <taxon>Pigmentiphaga</taxon>
    </lineage>
</organism>
<accession>A0A3P4B470</accession>
<proteinExistence type="inferred from homology"/>
<feature type="signal peptide" evidence="2">
    <location>
        <begin position="1"/>
        <end position="25"/>
    </location>
</feature>
<evidence type="ECO:0000313" key="4">
    <source>
        <dbReference type="Proteomes" id="UP000277294"/>
    </source>
</evidence>
<dbReference type="Gene3D" id="3.40.190.10">
    <property type="entry name" value="Periplasmic binding protein-like II"/>
    <property type="match status" value="1"/>
</dbReference>
<dbReference type="EMBL" id="UWPJ01000024">
    <property type="protein sequence ID" value="VCU71083.1"/>
    <property type="molecule type" value="Genomic_DNA"/>
</dbReference>
<reference evidence="3 4" key="1">
    <citation type="submission" date="2018-10" db="EMBL/GenBank/DDBJ databases">
        <authorList>
            <person name="Criscuolo A."/>
        </authorList>
    </citation>
    <scope>NUCLEOTIDE SEQUENCE [LARGE SCALE GENOMIC DNA]</scope>
    <source>
        <strain evidence="3">DnA1</strain>
    </source>
</reference>
<evidence type="ECO:0000256" key="2">
    <source>
        <dbReference type="SAM" id="SignalP"/>
    </source>
</evidence>
<dbReference type="Gene3D" id="3.40.190.150">
    <property type="entry name" value="Bordetella uptake gene, domain 1"/>
    <property type="match status" value="1"/>
</dbReference>
<dbReference type="SUPFAM" id="SSF53850">
    <property type="entry name" value="Periplasmic binding protein-like II"/>
    <property type="match status" value="1"/>
</dbReference>
<dbReference type="PIRSF" id="PIRSF017082">
    <property type="entry name" value="YflP"/>
    <property type="match status" value="1"/>
</dbReference>
<comment type="similarity">
    <text evidence="1">Belongs to the UPF0065 (bug) family.</text>
</comment>
<dbReference type="CDD" id="cd13578">
    <property type="entry name" value="PBP2_Bug27"/>
    <property type="match status" value="1"/>
</dbReference>
<keyword evidence="3" id="KW-0675">Receptor</keyword>
<dbReference type="OrthoDB" id="8678477at2"/>
<name>A0A3P4B470_9BURK</name>
<dbReference type="PANTHER" id="PTHR42928">
    <property type="entry name" value="TRICARBOXYLATE-BINDING PROTEIN"/>
    <property type="match status" value="1"/>
</dbReference>
<protein>
    <submittedName>
        <fullName evidence="3">Tripartite tricarboxylate transporter family receptor</fullName>
    </submittedName>
</protein>
<feature type="chain" id="PRO_5017961564" evidence="2">
    <location>
        <begin position="26"/>
        <end position="323"/>
    </location>
</feature>
<sequence length="323" mass="33806">MMNVKTFSKAAFTTMALVLGVCAHAEWPERPITLVVPWPPGGGVDAAARLAAPLMSKALGQQVVVTNKAGATGNIGAESVATSAPDGYTLLWSSLSSHAINASLYQNIPFDLEKSFAPISVFGRIPFAIMVNPSVPANSVQELIALAKAKPGSLSFGSSGNGSTSHLFGEMFQRATGVSLLHVPYKGIAPEIVDLVGGQINMSIESVSATLPHFRSQKLRPLAVATPERISLLPDVPTTDEAGLKGYRASATLVAAAPAGTPAPIVEKLNGVINRALADKSIQEQLLGLSIITINPSPAESAKMIHDEISTFRTVIREANIQP</sequence>
<evidence type="ECO:0000313" key="3">
    <source>
        <dbReference type="EMBL" id="VCU71083.1"/>
    </source>
</evidence>
<keyword evidence="2" id="KW-0732">Signal</keyword>
<dbReference type="RefSeq" id="WP_160142307.1">
    <property type="nucleotide sequence ID" value="NZ_UWPJ01000024.1"/>
</dbReference>
<dbReference type="AlphaFoldDB" id="A0A3P4B470"/>
<dbReference type="Proteomes" id="UP000277294">
    <property type="component" value="Unassembled WGS sequence"/>
</dbReference>
<dbReference type="InterPro" id="IPR042100">
    <property type="entry name" value="Bug_dom1"/>
</dbReference>
<dbReference type="Pfam" id="PF03401">
    <property type="entry name" value="TctC"/>
    <property type="match status" value="1"/>
</dbReference>
<keyword evidence="4" id="KW-1185">Reference proteome</keyword>
<dbReference type="PANTHER" id="PTHR42928:SF5">
    <property type="entry name" value="BLR1237 PROTEIN"/>
    <property type="match status" value="1"/>
</dbReference>
<evidence type="ECO:0000256" key="1">
    <source>
        <dbReference type="ARBA" id="ARBA00006987"/>
    </source>
</evidence>
<gene>
    <name evidence="3" type="ORF">PIGHUM_03163</name>
</gene>
<dbReference type="InterPro" id="IPR005064">
    <property type="entry name" value="BUG"/>
</dbReference>